<dbReference type="EMBL" id="JBHSDR010000006">
    <property type="protein sequence ID" value="MFC4295705.1"/>
    <property type="molecule type" value="Genomic_DNA"/>
</dbReference>
<comment type="caution">
    <text evidence="2">The sequence shown here is derived from an EMBL/GenBank/DDBJ whole genome shotgun (WGS) entry which is preliminary data.</text>
</comment>
<gene>
    <name evidence="2" type="ORF">ACFO0A_11635</name>
</gene>
<evidence type="ECO:0000313" key="2">
    <source>
        <dbReference type="EMBL" id="MFC4295705.1"/>
    </source>
</evidence>
<dbReference type="RefSeq" id="WP_379539171.1">
    <property type="nucleotide sequence ID" value="NZ_JBHSDR010000006.1"/>
</dbReference>
<sequence>MRRGALLLAALLGAAALPAGIAAARDSLGIYGRWGAFRDPQVPRCYAIAMAEVPPGRRIDYRPFATVGHWPRRGIRNQVHFRLSRQLVAGSPIRLAIGSQRFDLAGGGGDAWALDARMDAAIVAALRSAETMSIAARSVRGGSFRDNYTLAGAATAIDAAAVGCARTR</sequence>
<proteinExistence type="predicted"/>
<dbReference type="Proteomes" id="UP001595828">
    <property type="component" value="Unassembled WGS sequence"/>
</dbReference>
<evidence type="ECO:0000256" key="1">
    <source>
        <dbReference type="SAM" id="SignalP"/>
    </source>
</evidence>
<accession>A0ABV8RSR4</accession>
<name>A0ABV8RSR4_9SPHN</name>
<reference evidence="3" key="1">
    <citation type="journal article" date="2019" name="Int. J. Syst. Evol. Microbiol.">
        <title>The Global Catalogue of Microorganisms (GCM) 10K type strain sequencing project: providing services to taxonomists for standard genome sequencing and annotation.</title>
        <authorList>
            <consortium name="The Broad Institute Genomics Platform"/>
            <consortium name="The Broad Institute Genome Sequencing Center for Infectious Disease"/>
            <person name="Wu L."/>
            <person name="Ma J."/>
        </authorList>
    </citation>
    <scope>NUCLEOTIDE SEQUENCE [LARGE SCALE GENOMIC DNA]</scope>
    <source>
        <strain evidence="3">CGMCC 1.12989</strain>
    </source>
</reference>
<evidence type="ECO:0000313" key="3">
    <source>
        <dbReference type="Proteomes" id="UP001595828"/>
    </source>
</evidence>
<organism evidence="2 3">
    <name type="scientific">Novosphingobium tardum</name>
    <dbReference type="NCBI Taxonomy" id="1538021"/>
    <lineage>
        <taxon>Bacteria</taxon>
        <taxon>Pseudomonadati</taxon>
        <taxon>Pseudomonadota</taxon>
        <taxon>Alphaproteobacteria</taxon>
        <taxon>Sphingomonadales</taxon>
        <taxon>Sphingomonadaceae</taxon>
        <taxon>Novosphingobium</taxon>
    </lineage>
</organism>
<keyword evidence="3" id="KW-1185">Reference proteome</keyword>
<keyword evidence="1" id="KW-0732">Signal</keyword>
<protein>
    <submittedName>
        <fullName evidence="2">Uncharacterized protein</fullName>
    </submittedName>
</protein>
<feature type="signal peptide" evidence="1">
    <location>
        <begin position="1"/>
        <end position="24"/>
    </location>
</feature>
<feature type="chain" id="PRO_5045259230" evidence="1">
    <location>
        <begin position="25"/>
        <end position="168"/>
    </location>
</feature>